<sequence>MAEIFFPSQVYIKLKVHVSRLLWTARAGSQLGFRSTICPKKFLRFCSSGCVPINKGEGNKLLPPWKPVLKQAQPLSPYLTPFLGPSPISDLYPIPFLCCSPSPLSSFPFYMAVSASLVPPCRRGMEKTKGWRIPPFGDWQIYGEMPITQCFESFSHAGLIPPTFFAEEDQLKLPVGIPVRPGNHHGGHCRRKVRGDEKPCSMDQLQKKQGRRHDAAATPRSRRAPNAVDEDLYKIPPEVLYEFQKKKRKRLLRSLLSGCLGLNCTP</sequence>
<dbReference type="OrthoDB" id="755325at2759"/>
<name>A0A835RJX7_VANPL</name>
<reference evidence="2 3" key="1">
    <citation type="journal article" date="2020" name="Nat. Food">
        <title>A phased Vanilla planifolia genome enables genetic improvement of flavour and production.</title>
        <authorList>
            <person name="Hasing T."/>
            <person name="Tang H."/>
            <person name="Brym M."/>
            <person name="Khazi F."/>
            <person name="Huang T."/>
            <person name="Chambers A.H."/>
        </authorList>
    </citation>
    <scope>NUCLEOTIDE SEQUENCE [LARGE SCALE GENOMIC DNA]</scope>
    <source>
        <tissue evidence="2">Leaf</tissue>
    </source>
</reference>
<comment type="caution">
    <text evidence="2">The sequence shown here is derived from an EMBL/GenBank/DDBJ whole genome shotgun (WGS) entry which is preliminary data.</text>
</comment>
<dbReference type="Proteomes" id="UP000639772">
    <property type="component" value="Unassembled WGS sequence"/>
</dbReference>
<evidence type="ECO:0000313" key="2">
    <source>
        <dbReference type="EMBL" id="KAG0487653.1"/>
    </source>
</evidence>
<proteinExistence type="predicted"/>
<gene>
    <name evidence="2" type="ORF">HPP92_009748</name>
</gene>
<feature type="compositionally biased region" description="Basic residues" evidence="1">
    <location>
        <begin position="182"/>
        <end position="193"/>
    </location>
</feature>
<evidence type="ECO:0000256" key="1">
    <source>
        <dbReference type="SAM" id="MobiDB-lite"/>
    </source>
</evidence>
<organism evidence="2 3">
    <name type="scientific">Vanilla planifolia</name>
    <name type="common">Vanilla</name>
    <dbReference type="NCBI Taxonomy" id="51239"/>
    <lineage>
        <taxon>Eukaryota</taxon>
        <taxon>Viridiplantae</taxon>
        <taxon>Streptophyta</taxon>
        <taxon>Embryophyta</taxon>
        <taxon>Tracheophyta</taxon>
        <taxon>Spermatophyta</taxon>
        <taxon>Magnoliopsida</taxon>
        <taxon>Liliopsida</taxon>
        <taxon>Asparagales</taxon>
        <taxon>Orchidaceae</taxon>
        <taxon>Vanilloideae</taxon>
        <taxon>Vanilleae</taxon>
        <taxon>Vanilla</taxon>
    </lineage>
</organism>
<dbReference type="AlphaFoldDB" id="A0A835RJX7"/>
<protein>
    <submittedName>
        <fullName evidence="2">Uncharacterized protein</fullName>
    </submittedName>
</protein>
<dbReference type="EMBL" id="JADCNM010000004">
    <property type="protein sequence ID" value="KAG0487653.1"/>
    <property type="molecule type" value="Genomic_DNA"/>
</dbReference>
<feature type="region of interest" description="Disordered" evidence="1">
    <location>
        <begin position="182"/>
        <end position="227"/>
    </location>
</feature>
<accession>A0A835RJX7</accession>
<dbReference type="PANTHER" id="PTHR33699">
    <property type="entry name" value="EXPRESSED PROTEIN"/>
    <property type="match status" value="1"/>
</dbReference>
<evidence type="ECO:0000313" key="3">
    <source>
        <dbReference type="Proteomes" id="UP000639772"/>
    </source>
</evidence>
<dbReference type="PANTHER" id="PTHR33699:SF3">
    <property type="entry name" value="OS06G0347300 PROTEIN"/>
    <property type="match status" value="1"/>
</dbReference>